<dbReference type="AlphaFoldDB" id="Q95LW6"/>
<evidence type="ECO:0000313" key="2">
    <source>
        <dbReference type="EMBL" id="BAB64468.1"/>
    </source>
</evidence>
<sequence length="139" mass="15295">MNCWPLQNGKGTVLLTCHQVAGLSSQVIGPYQGLGVGLCCWQIRPSETNSYIGLGKWEIILLGACVAFVSALTVGSLTCCLHVNQRSIPRYGIRCFQNLKAHQALGFIIVGDARCRNLSFILEGMSPQTTDYWTLKKLY</sequence>
<accession>Q95LW6</accession>
<name>Q95LW6_MACFA</name>
<keyword evidence="1" id="KW-0472">Membrane</keyword>
<keyword evidence="1" id="KW-1133">Transmembrane helix</keyword>
<evidence type="ECO:0000256" key="1">
    <source>
        <dbReference type="SAM" id="Phobius"/>
    </source>
</evidence>
<keyword evidence="1" id="KW-0812">Transmembrane</keyword>
<protein>
    <submittedName>
        <fullName evidence="2">Uncharacterized protein</fullName>
    </submittedName>
</protein>
<dbReference type="EMBL" id="AB071075">
    <property type="protein sequence ID" value="BAB64468.1"/>
    <property type="molecule type" value="mRNA"/>
</dbReference>
<proteinExistence type="evidence at transcript level"/>
<reference evidence="2" key="1">
    <citation type="journal article" date="2002" name="BMC Genomics">
        <title>Cynomolgus monkey testicular cDNAs for discovery of novel human genes in the human genome sequence.</title>
        <authorList>
            <person name="Osada N."/>
            <person name="Hida M."/>
            <person name="Kusuda J."/>
            <person name="Tanuma R."/>
            <person name="Hirata M."/>
            <person name="Suto Y."/>
            <person name="Hirai M."/>
            <person name="Terao K."/>
            <person name="Sugano S."/>
            <person name="Hashimoto K."/>
        </authorList>
    </citation>
    <scope>NUCLEOTIDE SEQUENCE</scope>
    <source>
        <tissue evidence="2">Testis</tissue>
    </source>
</reference>
<feature type="transmembrane region" description="Helical" evidence="1">
    <location>
        <begin position="59"/>
        <end position="84"/>
    </location>
</feature>
<organism evidence="2">
    <name type="scientific">Macaca fascicularis</name>
    <name type="common">Crab-eating macaque</name>
    <name type="synonym">Cynomolgus monkey</name>
    <dbReference type="NCBI Taxonomy" id="9541"/>
    <lineage>
        <taxon>Eukaryota</taxon>
        <taxon>Metazoa</taxon>
        <taxon>Chordata</taxon>
        <taxon>Craniata</taxon>
        <taxon>Vertebrata</taxon>
        <taxon>Euteleostomi</taxon>
        <taxon>Mammalia</taxon>
        <taxon>Eutheria</taxon>
        <taxon>Euarchontoglires</taxon>
        <taxon>Primates</taxon>
        <taxon>Haplorrhini</taxon>
        <taxon>Catarrhini</taxon>
        <taxon>Cercopithecidae</taxon>
        <taxon>Cercopithecinae</taxon>
        <taxon>Macaca</taxon>
    </lineage>
</organism>